<keyword evidence="4" id="KW-1185">Reference proteome</keyword>
<evidence type="ECO:0000259" key="2">
    <source>
        <dbReference type="Pfam" id="PF02517"/>
    </source>
</evidence>
<feature type="domain" description="CAAX prenyl protease 2/Lysostaphin resistance protein A-like" evidence="2">
    <location>
        <begin position="129"/>
        <end position="215"/>
    </location>
</feature>
<feature type="transmembrane region" description="Helical" evidence="1">
    <location>
        <begin position="180"/>
        <end position="197"/>
    </location>
</feature>
<keyword evidence="3" id="KW-0645">Protease</keyword>
<keyword evidence="1" id="KW-0812">Transmembrane</keyword>
<evidence type="ECO:0000256" key="1">
    <source>
        <dbReference type="SAM" id="Phobius"/>
    </source>
</evidence>
<dbReference type="Proteomes" id="UP001176891">
    <property type="component" value="Unassembled WGS sequence"/>
</dbReference>
<organism evidence="3 4">
    <name type="scientific">Flavivirga amylovorans</name>
    <dbReference type="NCBI Taxonomy" id="870486"/>
    <lineage>
        <taxon>Bacteria</taxon>
        <taxon>Pseudomonadati</taxon>
        <taxon>Bacteroidota</taxon>
        <taxon>Flavobacteriia</taxon>
        <taxon>Flavobacteriales</taxon>
        <taxon>Flavobacteriaceae</taxon>
        <taxon>Flavivirga</taxon>
    </lineage>
</organism>
<comment type="caution">
    <text evidence="3">The sequence shown here is derived from an EMBL/GenBank/DDBJ whole genome shotgun (WGS) entry which is preliminary data.</text>
</comment>
<keyword evidence="3" id="KW-0378">Hydrolase</keyword>
<protein>
    <submittedName>
        <fullName evidence="3">CPBP family intramembrane metalloprotease</fullName>
        <ecNumber evidence="3">3.4.-.-</ecNumber>
    </submittedName>
</protein>
<dbReference type="EMBL" id="JAUOEM010000002">
    <property type="protein sequence ID" value="MDO5987072.1"/>
    <property type="molecule type" value="Genomic_DNA"/>
</dbReference>
<proteinExistence type="predicted"/>
<evidence type="ECO:0000313" key="4">
    <source>
        <dbReference type="Proteomes" id="UP001176891"/>
    </source>
</evidence>
<dbReference type="PANTHER" id="PTHR36435">
    <property type="entry name" value="SLR1288 PROTEIN"/>
    <property type="match status" value="1"/>
</dbReference>
<sequence length="264" mass="30804">MKKILANYKKAIIIFISFFIISRLVTIILFFTIDYNSFLSDSSYSFALSDVIYSIIMLIIIAYFDKKNKTVNKTDLSYDKNYSFLLLLILGSILFRVCIDPIIRLDEILNISNLPAEDQRINKTVYENIFIFLDVVLLAPIIEEIVFRGYILNALNKIKFNSKILLSSLLFTLIHVPLELTSLIPVFILGVILGYIAMRFKLIYAIIFHALYNLIWFIIDFNSNDYWDLISSLNFRYTYWGLVLICLSAFLLVFKKIHHKKSPI</sequence>
<reference evidence="3" key="1">
    <citation type="submission" date="2023-07" db="EMBL/GenBank/DDBJ databases">
        <title>Two novel species in the genus Flavivirga.</title>
        <authorList>
            <person name="Kwon K."/>
        </authorList>
    </citation>
    <scope>NUCLEOTIDE SEQUENCE</scope>
    <source>
        <strain evidence="3">KACC 14157</strain>
    </source>
</reference>
<feature type="transmembrane region" description="Helical" evidence="1">
    <location>
        <begin position="239"/>
        <end position="257"/>
    </location>
</feature>
<dbReference type="GO" id="GO:0008237">
    <property type="term" value="F:metallopeptidase activity"/>
    <property type="evidence" value="ECO:0007669"/>
    <property type="project" value="UniProtKB-KW"/>
</dbReference>
<name>A0ABT8WZK6_9FLAO</name>
<dbReference type="Pfam" id="PF02517">
    <property type="entry name" value="Rce1-like"/>
    <property type="match status" value="1"/>
</dbReference>
<dbReference type="InterPro" id="IPR003675">
    <property type="entry name" value="Rce1/LyrA-like_dom"/>
</dbReference>
<feature type="transmembrane region" description="Helical" evidence="1">
    <location>
        <begin position="125"/>
        <end position="146"/>
    </location>
</feature>
<feature type="transmembrane region" description="Helical" evidence="1">
    <location>
        <begin position="202"/>
        <end position="219"/>
    </location>
</feature>
<dbReference type="RefSeq" id="WP_303281617.1">
    <property type="nucleotide sequence ID" value="NZ_BAABCZ010000005.1"/>
</dbReference>
<dbReference type="EC" id="3.4.-.-" evidence="3"/>
<keyword evidence="1" id="KW-0472">Membrane</keyword>
<feature type="transmembrane region" description="Helical" evidence="1">
    <location>
        <begin position="12"/>
        <end position="33"/>
    </location>
</feature>
<feature type="transmembrane region" description="Helical" evidence="1">
    <location>
        <begin position="45"/>
        <end position="64"/>
    </location>
</feature>
<evidence type="ECO:0000313" key="3">
    <source>
        <dbReference type="EMBL" id="MDO5987072.1"/>
    </source>
</evidence>
<keyword evidence="3" id="KW-0482">Metalloprotease</keyword>
<dbReference type="InterPro" id="IPR052710">
    <property type="entry name" value="CAAX_protease"/>
</dbReference>
<keyword evidence="1" id="KW-1133">Transmembrane helix</keyword>
<accession>A0ABT8WZK6</accession>
<gene>
    <name evidence="3" type="ORF">Q4Q39_06580</name>
</gene>
<dbReference type="PANTHER" id="PTHR36435:SF1">
    <property type="entry name" value="CAAX AMINO TERMINAL PROTEASE FAMILY PROTEIN"/>
    <property type="match status" value="1"/>
</dbReference>